<accession>A0A8S3IXH9</accession>
<evidence type="ECO:0000313" key="2">
    <source>
        <dbReference type="Proteomes" id="UP000681720"/>
    </source>
</evidence>
<dbReference type="Proteomes" id="UP000681720">
    <property type="component" value="Unassembled WGS sequence"/>
</dbReference>
<name>A0A8S3IXH9_9BILA</name>
<dbReference type="EMBL" id="CAJOBJ010351309">
    <property type="protein sequence ID" value="CAF5208599.1"/>
    <property type="molecule type" value="Genomic_DNA"/>
</dbReference>
<organism evidence="1 2">
    <name type="scientific">Rotaria magnacalcarata</name>
    <dbReference type="NCBI Taxonomy" id="392030"/>
    <lineage>
        <taxon>Eukaryota</taxon>
        <taxon>Metazoa</taxon>
        <taxon>Spiralia</taxon>
        <taxon>Gnathifera</taxon>
        <taxon>Rotifera</taxon>
        <taxon>Eurotatoria</taxon>
        <taxon>Bdelloidea</taxon>
        <taxon>Philodinida</taxon>
        <taxon>Philodinidae</taxon>
        <taxon>Rotaria</taxon>
    </lineage>
</organism>
<comment type="caution">
    <text evidence="1">The sequence shown here is derived from an EMBL/GenBank/DDBJ whole genome shotgun (WGS) entry which is preliminary data.</text>
</comment>
<feature type="non-terminal residue" evidence="1">
    <location>
        <position position="116"/>
    </location>
</feature>
<proteinExistence type="predicted"/>
<dbReference type="AlphaFoldDB" id="A0A8S3IXH9"/>
<gene>
    <name evidence="1" type="ORF">GIL414_LOCUS79009</name>
</gene>
<reference evidence="1" key="1">
    <citation type="submission" date="2021-02" db="EMBL/GenBank/DDBJ databases">
        <authorList>
            <person name="Nowell W R."/>
        </authorList>
    </citation>
    <scope>NUCLEOTIDE SEQUENCE</scope>
</reference>
<sequence>MGRSEVFKLDEYSTTVDALLDRVIIAFDLNLIERQRIQLRSYRDNVLNASSNLGKKLSELGIRNYSIIFLYIVKPTSTITNDDDIYVYMKSNTIDGVDLLLASPTDAIGELEARIK</sequence>
<evidence type="ECO:0000313" key="1">
    <source>
        <dbReference type="EMBL" id="CAF5208599.1"/>
    </source>
</evidence>
<protein>
    <submittedName>
        <fullName evidence="1">Uncharacterized protein</fullName>
    </submittedName>
</protein>